<dbReference type="EMBL" id="LVHG01000037">
    <property type="protein sequence ID" value="OAK64657.1"/>
    <property type="molecule type" value="Genomic_DNA"/>
</dbReference>
<dbReference type="AlphaFoldDB" id="A0AA91IBF5"/>
<dbReference type="GO" id="GO:0003824">
    <property type="term" value="F:catalytic activity"/>
    <property type="evidence" value="ECO:0007669"/>
    <property type="project" value="UniProtKB-ARBA"/>
</dbReference>
<evidence type="ECO:0000259" key="2">
    <source>
        <dbReference type="Pfam" id="PF11575"/>
    </source>
</evidence>
<dbReference type="InterPro" id="IPR022770">
    <property type="entry name" value="IucA/IucC-like_C"/>
</dbReference>
<accession>A0AA91IBF5</accession>
<organism evidence="3 4">
    <name type="scientific">Variovorax paradoxus</name>
    <dbReference type="NCBI Taxonomy" id="34073"/>
    <lineage>
        <taxon>Bacteria</taxon>
        <taxon>Pseudomonadati</taxon>
        <taxon>Pseudomonadota</taxon>
        <taxon>Betaproteobacteria</taxon>
        <taxon>Burkholderiales</taxon>
        <taxon>Comamonadaceae</taxon>
        <taxon>Variovorax</taxon>
    </lineage>
</organism>
<dbReference type="Pfam" id="PF06276">
    <property type="entry name" value="FhuF"/>
    <property type="match status" value="1"/>
</dbReference>
<feature type="domain" description="Aerobactin siderophore biosynthesis IucA/IucC-like C-terminal" evidence="1">
    <location>
        <begin position="66"/>
        <end position="204"/>
    </location>
</feature>
<comment type="caution">
    <text evidence="3">The sequence shown here is derived from an EMBL/GenBank/DDBJ whole genome shotgun (WGS) entry which is preliminary data.</text>
</comment>
<dbReference type="Pfam" id="PF11575">
    <property type="entry name" value="FhuF_C"/>
    <property type="match status" value="1"/>
</dbReference>
<dbReference type="GO" id="GO:0051537">
    <property type="term" value="F:2 iron, 2 sulfur cluster binding"/>
    <property type="evidence" value="ECO:0007669"/>
    <property type="project" value="InterPro"/>
</dbReference>
<evidence type="ECO:0000313" key="4">
    <source>
        <dbReference type="Proteomes" id="UP000077852"/>
    </source>
</evidence>
<dbReference type="Proteomes" id="UP000077852">
    <property type="component" value="Unassembled WGS sequence"/>
</dbReference>
<evidence type="ECO:0000313" key="3">
    <source>
        <dbReference type="EMBL" id="OAK64657.1"/>
    </source>
</evidence>
<gene>
    <name evidence="3" type="ORF">A3K87_14895</name>
</gene>
<dbReference type="InterPro" id="IPR024726">
    <property type="entry name" value="FhuF_C"/>
</dbReference>
<evidence type="ECO:0000259" key="1">
    <source>
        <dbReference type="Pfam" id="PF06276"/>
    </source>
</evidence>
<feature type="domain" description="Ferric siderophore reductase C-terminal" evidence="2">
    <location>
        <begin position="224"/>
        <end position="241"/>
    </location>
</feature>
<dbReference type="NCBIfam" id="TIGR03951">
    <property type="entry name" value="Fe_III_red_FhuF"/>
    <property type="match status" value="1"/>
</dbReference>
<dbReference type="RefSeq" id="WP_081267787.1">
    <property type="nucleotide sequence ID" value="NZ_LVHG01000037.1"/>
</dbReference>
<reference evidence="3 4" key="1">
    <citation type="submission" date="2016-03" db="EMBL/GenBank/DDBJ databases">
        <title>Genome sequence of Variovorax paradoxus KB5.</title>
        <authorList>
            <person name="Jeong H."/>
            <person name="Hong C.E."/>
            <person name="Jo S.H."/>
            <person name="Park J.M."/>
        </authorList>
    </citation>
    <scope>NUCLEOTIDE SEQUENCE [LARGE SCALE GENOMIC DNA]</scope>
    <source>
        <strain evidence="3 4">KB5</strain>
    </source>
</reference>
<name>A0AA91IBF5_VARPD</name>
<sequence>MIPLLVPIFQGEWAAYGEALACAPQPPAGALRVADLVADPALLAGLLQAHARHLRVRKPDLRPVASAWSMHYLNALLPPVTAAASLLQHVFPMAPAQVWLSLAEGSVPQRFHIPHEGRPLPGADTAARYAGLLGEHLAPLFEQLTRLTRIAPKILWGNAARYLEPVLEQGLALSGHAPSIAKDLQYLLHQPRWDGEDNPMFAVQRKVVRMHAGMPEHLSLHRQCCLYYLLPEEGYCGACPLAPEFRKTAA</sequence>
<proteinExistence type="predicted"/>
<protein>
    <submittedName>
        <fullName evidence="3">Siderophore-iron reductase FhuF</fullName>
    </submittedName>
</protein>
<dbReference type="InterPro" id="IPR008090">
    <property type="entry name" value="Fe_iron_reduct"/>
</dbReference>